<reference evidence="2 3" key="1">
    <citation type="submission" date="2024-03" db="EMBL/GenBank/DDBJ databases">
        <title>Human intestinal bacterial collection.</title>
        <authorList>
            <person name="Pauvert C."/>
            <person name="Hitch T.C.A."/>
            <person name="Clavel T."/>
        </authorList>
    </citation>
    <scope>NUCLEOTIDE SEQUENCE [LARGE SCALE GENOMIC DNA]</scope>
    <source>
        <strain evidence="2 3">CLA-SR-H028</strain>
    </source>
</reference>
<dbReference type="Pfam" id="PF05339">
    <property type="entry name" value="DUF739"/>
    <property type="match status" value="1"/>
</dbReference>
<dbReference type="EMBL" id="JBBMFP010000025">
    <property type="protein sequence ID" value="MEQ2433607.1"/>
    <property type="molecule type" value="Genomic_DNA"/>
</dbReference>
<gene>
    <name evidence="2" type="ORF">WMO65_21655</name>
</gene>
<evidence type="ECO:0000313" key="3">
    <source>
        <dbReference type="Proteomes" id="UP001457898"/>
    </source>
</evidence>
<comment type="caution">
    <text evidence="2">The sequence shown here is derived from an EMBL/GenBank/DDBJ whole genome shotgun (WGS) entry which is preliminary data.</text>
</comment>
<evidence type="ECO:0000259" key="1">
    <source>
        <dbReference type="PROSITE" id="PS50943"/>
    </source>
</evidence>
<dbReference type="RefSeq" id="WP_349064659.1">
    <property type="nucleotide sequence ID" value="NZ_JBBMFP010000025.1"/>
</dbReference>
<dbReference type="Proteomes" id="UP001457898">
    <property type="component" value="Unassembled WGS sequence"/>
</dbReference>
<dbReference type="PROSITE" id="PS50943">
    <property type="entry name" value="HTH_CROC1"/>
    <property type="match status" value="1"/>
</dbReference>
<dbReference type="CDD" id="cd00093">
    <property type="entry name" value="HTH_XRE"/>
    <property type="match status" value="1"/>
</dbReference>
<name>A0ABV1DTB8_9FIRM</name>
<dbReference type="InterPro" id="IPR008003">
    <property type="entry name" value="DUF739"/>
</dbReference>
<protein>
    <submittedName>
        <fullName evidence="2">DUF739 family protein</fullName>
    </submittedName>
</protein>
<organism evidence="2 3">
    <name type="scientific">Blautia caccae</name>
    <dbReference type="NCBI Taxonomy" id="3133175"/>
    <lineage>
        <taxon>Bacteria</taxon>
        <taxon>Bacillati</taxon>
        <taxon>Bacillota</taxon>
        <taxon>Clostridia</taxon>
        <taxon>Lachnospirales</taxon>
        <taxon>Lachnospiraceae</taxon>
        <taxon>Blautia</taxon>
    </lineage>
</organism>
<proteinExistence type="predicted"/>
<dbReference type="SUPFAM" id="SSF47413">
    <property type="entry name" value="lambda repressor-like DNA-binding domains"/>
    <property type="match status" value="1"/>
</dbReference>
<accession>A0ABV1DTB8</accession>
<sequence length="85" mass="9801">MAKKYDYRKLRGRIKEICGTQEAFAKGIGRSYPFISYVLNGKAYFGQNDIEASAKLLRISSDDIGEYFFNPKVHENETISKREEV</sequence>
<evidence type="ECO:0000313" key="2">
    <source>
        <dbReference type="EMBL" id="MEQ2433607.1"/>
    </source>
</evidence>
<feature type="domain" description="HTH cro/C1-type" evidence="1">
    <location>
        <begin position="20"/>
        <end position="64"/>
    </location>
</feature>
<dbReference type="InterPro" id="IPR001387">
    <property type="entry name" value="Cro/C1-type_HTH"/>
</dbReference>
<dbReference type="InterPro" id="IPR010982">
    <property type="entry name" value="Lambda_DNA-bd_dom_sf"/>
</dbReference>
<keyword evidence="3" id="KW-1185">Reference proteome</keyword>